<evidence type="ECO:0000256" key="2">
    <source>
        <dbReference type="ARBA" id="ARBA00008896"/>
    </source>
</evidence>
<feature type="binding site" evidence="7">
    <location>
        <position position="55"/>
    </location>
    <ligand>
        <name>carbamoyl phosphate</name>
        <dbReference type="ChEBI" id="CHEBI:58228"/>
    </ligand>
</feature>
<feature type="binding site" evidence="7">
    <location>
        <position position="82"/>
    </location>
    <ligand>
        <name>L-aspartate</name>
        <dbReference type="ChEBI" id="CHEBI:29991"/>
    </ligand>
</feature>
<protein>
    <recommendedName>
        <fullName evidence="7">Aspartate carbamoyltransferase</fullName>
        <ecNumber evidence="7">2.1.3.2</ecNumber>
    </recommendedName>
    <alternativeName>
        <fullName evidence="7">Aspartate transcarbamylase</fullName>
        <shortName evidence="7">ATCase</shortName>
    </alternativeName>
</protein>
<evidence type="ECO:0000259" key="8">
    <source>
        <dbReference type="Pfam" id="PF00185"/>
    </source>
</evidence>
<dbReference type="GO" id="GO:0004070">
    <property type="term" value="F:aspartate carbamoyltransferase activity"/>
    <property type="evidence" value="ECO:0007669"/>
    <property type="project" value="UniProtKB-EC"/>
</dbReference>
<feature type="binding site" evidence="7">
    <location>
        <position position="133"/>
    </location>
    <ligand>
        <name>carbamoyl phosphate</name>
        <dbReference type="ChEBI" id="CHEBI:58228"/>
    </ligand>
</feature>
<sequence>MTNSAQHDLVSVSDLSEADVLHKIRLAQLFQAGKTVTLQRPTYAMNLFFENSTRTHTSFEMAERRLGMQVLQFVADGSSVTKGETLSDTVKTLQAIGVDVAVIRHPENQYYQPLLAEQLDISIVNGGDGSGQHPSQSLLDMMTIYQEFGTFRDLKITIVGDLSHSRVARSNMALLQRLGAQVSFAGPAQWYNAEFERYGQDTTIDEAVNNADVVMLLRVQKERLGTELADFDAARYHREFGLTKARYQRLKPEAIIMHPAPVNRGIEIDSSLVEQPQSRIFKQMENGVFMRMAILTDVLVAKGLINPAEIKGAEG</sequence>
<comment type="similarity">
    <text evidence="2 7">Belongs to the aspartate/ornithine carbamoyltransferase superfamily. ATCase family.</text>
</comment>
<comment type="subunit">
    <text evidence="7">Heterododecamer (2C3:3R2) of six catalytic PyrB chains organized as two trimers (C3), and six regulatory PyrI chains organized as three dimers (R2).</text>
</comment>
<proteinExistence type="inferred from homology"/>
<organism evidence="10 11">
    <name type="scientific">Fructilactobacillus ixorae</name>
    <dbReference type="NCBI Taxonomy" id="1750535"/>
    <lineage>
        <taxon>Bacteria</taxon>
        <taxon>Bacillati</taxon>
        <taxon>Bacillota</taxon>
        <taxon>Bacilli</taxon>
        <taxon>Lactobacillales</taxon>
        <taxon>Lactobacillaceae</taxon>
        <taxon>Fructilactobacillus</taxon>
    </lineage>
</organism>
<dbReference type="Gene3D" id="3.40.50.1370">
    <property type="entry name" value="Aspartate/ornithine carbamoyltransferase"/>
    <property type="match status" value="2"/>
</dbReference>
<keyword evidence="3 7" id="KW-0808">Transferase</keyword>
<evidence type="ECO:0000256" key="1">
    <source>
        <dbReference type="ARBA" id="ARBA00004852"/>
    </source>
</evidence>
<evidence type="ECO:0000256" key="3">
    <source>
        <dbReference type="ARBA" id="ARBA00022679"/>
    </source>
</evidence>
<evidence type="ECO:0000256" key="5">
    <source>
        <dbReference type="ARBA" id="ARBA00043884"/>
    </source>
</evidence>
<comment type="pathway">
    <text evidence="1 7">Pyrimidine metabolism; UMP biosynthesis via de novo pathway; (S)-dihydroorotate from bicarbonate: step 2/3.</text>
</comment>
<feature type="domain" description="Aspartate/ornithine carbamoyltransferase Asp/Orn-binding" evidence="8">
    <location>
        <begin position="153"/>
        <end position="296"/>
    </location>
</feature>
<dbReference type="Pfam" id="PF00185">
    <property type="entry name" value="OTCace"/>
    <property type="match status" value="1"/>
</dbReference>
<feature type="binding site" evidence="7">
    <location>
        <position position="104"/>
    </location>
    <ligand>
        <name>carbamoyl phosphate</name>
        <dbReference type="ChEBI" id="CHEBI:58228"/>
    </ligand>
</feature>
<gene>
    <name evidence="7" type="primary">pyrB</name>
    <name evidence="10" type="ORF">M8332_02275</name>
</gene>
<dbReference type="Pfam" id="PF02729">
    <property type="entry name" value="OTCace_N"/>
    <property type="match status" value="1"/>
</dbReference>
<evidence type="ECO:0000256" key="7">
    <source>
        <dbReference type="HAMAP-Rule" id="MF_00001"/>
    </source>
</evidence>
<dbReference type="Proteomes" id="UP001057532">
    <property type="component" value="Chromosome"/>
</dbReference>
<feature type="binding site" evidence="7">
    <location>
        <position position="218"/>
    </location>
    <ligand>
        <name>L-aspartate</name>
        <dbReference type="ChEBI" id="CHEBI:29991"/>
    </ligand>
</feature>
<dbReference type="InterPro" id="IPR006131">
    <property type="entry name" value="Asp_carbamoyltransf_Asp/Orn-bd"/>
</dbReference>
<feature type="domain" description="Aspartate/ornithine carbamoyltransferase carbamoyl-P binding" evidence="9">
    <location>
        <begin position="8"/>
        <end position="146"/>
    </location>
</feature>
<evidence type="ECO:0000256" key="6">
    <source>
        <dbReference type="ARBA" id="ARBA00048859"/>
    </source>
</evidence>
<dbReference type="EMBL" id="CP097478">
    <property type="protein sequence ID" value="USS93698.1"/>
    <property type="molecule type" value="Genomic_DNA"/>
</dbReference>
<keyword evidence="4 7" id="KW-0665">Pyrimidine biosynthesis</keyword>
<accession>A0ABY5C6A5</accession>
<dbReference type="InterPro" id="IPR006132">
    <property type="entry name" value="Asp/Orn_carbamoyltranf_P-bd"/>
</dbReference>
<evidence type="ECO:0000259" key="9">
    <source>
        <dbReference type="Pfam" id="PF02729"/>
    </source>
</evidence>
<dbReference type="InterPro" id="IPR002082">
    <property type="entry name" value="Asp_carbamoyltransf"/>
</dbReference>
<dbReference type="PROSITE" id="PS00097">
    <property type="entry name" value="CARBAMOYLTRANSFERASE"/>
    <property type="match status" value="1"/>
</dbReference>
<dbReference type="InterPro" id="IPR006130">
    <property type="entry name" value="Asp/Orn_carbamoylTrfase"/>
</dbReference>
<feature type="binding site" evidence="7">
    <location>
        <position position="260"/>
    </location>
    <ligand>
        <name>carbamoyl phosphate</name>
        <dbReference type="ChEBI" id="CHEBI:58228"/>
    </ligand>
</feature>
<feature type="binding site" evidence="7">
    <location>
        <position position="54"/>
    </location>
    <ligand>
        <name>carbamoyl phosphate</name>
        <dbReference type="ChEBI" id="CHEBI:58228"/>
    </ligand>
</feature>
<comment type="function">
    <text evidence="5 7">Catalyzes the condensation of carbamoyl phosphate and aspartate to form carbamoyl aspartate and inorganic phosphate, the committed step in the de novo pyrimidine nucleotide biosynthesis pathway.</text>
</comment>
<dbReference type="PRINTS" id="PR00101">
    <property type="entry name" value="ATCASE"/>
</dbReference>
<evidence type="ECO:0000313" key="11">
    <source>
        <dbReference type="Proteomes" id="UP001057532"/>
    </source>
</evidence>
<dbReference type="RefSeq" id="WP_252780579.1">
    <property type="nucleotide sequence ID" value="NZ_CP097478.1"/>
</dbReference>
<feature type="binding site" evidence="7">
    <location>
        <position position="166"/>
    </location>
    <ligand>
        <name>L-aspartate</name>
        <dbReference type="ChEBI" id="CHEBI:29991"/>
    </ligand>
</feature>
<reference evidence="10" key="1">
    <citation type="submission" date="2022-05" db="EMBL/GenBank/DDBJ databases">
        <authorList>
            <person name="Oliphant S.A."/>
            <person name="Watson-Haigh N.S."/>
            <person name="Sumby K.M."/>
            <person name="Gardner J.M."/>
            <person name="Jiranek V."/>
        </authorList>
    </citation>
    <scope>NUCLEOTIDE SEQUENCE</scope>
    <source>
        <strain evidence="10">Ru20-1</strain>
    </source>
</reference>
<dbReference type="HAMAP" id="MF_00001">
    <property type="entry name" value="Asp_carb_tr"/>
    <property type="match status" value="1"/>
</dbReference>
<comment type="catalytic activity">
    <reaction evidence="6 7">
        <text>carbamoyl phosphate + L-aspartate = N-carbamoyl-L-aspartate + phosphate + H(+)</text>
        <dbReference type="Rhea" id="RHEA:20013"/>
        <dbReference type="ChEBI" id="CHEBI:15378"/>
        <dbReference type="ChEBI" id="CHEBI:29991"/>
        <dbReference type="ChEBI" id="CHEBI:32814"/>
        <dbReference type="ChEBI" id="CHEBI:43474"/>
        <dbReference type="ChEBI" id="CHEBI:58228"/>
        <dbReference type="EC" id="2.1.3.2"/>
    </reaction>
</comment>
<feature type="binding site" evidence="7">
    <location>
        <position position="136"/>
    </location>
    <ligand>
        <name>carbamoyl phosphate</name>
        <dbReference type="ChEBI" id="CHEBI:58228"/>
    </ligand>
</feature>
<dbReference type="PANTHER" id="PTHR45753:SF6">
    <property type="entry name" value="ASPARTATE CARBAMOYLTRANSFERASE"/>
    <property type="match status" value="1"/>
</dbReference>
<dbReference type="PRINTS" id="PR00100">
    <property type="entry name" value="AOTCASE"/>
</dbReference>
<dbReference type="InterPro" id="IPR036901">
    <property type="entry name" value="Asp/Orn_carbamoylTrfase_sf"/>
</dbReference>
<dbReference type="EC" id="2.1.3.2" evidence="7"/>
<dbReference type="NCBIfam" id="TIGR00670">
    <property type="entry name" value="asp_carb_tr"/>
    <property type="match status" value="1"/>
</dbReference>
<evidence type="ECO:0000313" key="10">
    <source>
        <dbReference type="EMBL" id="USS93698.1"/>
    </source>
</evidence>
<feature type="binding site" evidence="7">
    <location>
        <position position="261"/>
    </location>
    <ligand>
        <name>carbamoyl phosphate</name>
        <dbReference type="ChEBI" id="CHEBI:58228"/>
    </ligand>
</feature>
<dbReference type="PANTHER" id="PTHR45753">
    <property type="entry name" value="ORNITHINE CARBAMOYLTRANSFERASE, MITOCHONDRIAL"/>
    <property type="match status" value="1"/>
</dbReference>
<evidence type="ECO:0000256" key="4">
    <source>
        <dbReference type="ARBA" id="ARBA00022975"/>
    </source>
</evidence>
<dbReference type="NCBIfam" id="NF002032">
    <property type="entry name" value="PRK00856.1"/>
    <property type="match status" value="1"/>
</dbReference>
<keyword evidence="11" id="KW-1185">Reference proteome</keyword>
<dbReference type="SUPFAM" id="SSF53671">
    <property type="entry name" value="Aspartate/ornithine carbamoyltransferase"/>
    <property type="match status" value="1"/>
</dbReference>
<name>A0ABY5C6A5_9LACO</name>